<dbReference type="GO" id="GO:0016884">
    <property type="term" value="F:carbon-nitrogen ligase activity, with glutamine as amido-N-donor"/>
    <property type="evidence" value="ECO:0007669"/>
    <property type="project" value="InterPro"/>
</dbReference>
<reference evidence="1 2" key="1">
    <citation type="submission" date="2014-04" db="EMBL/GenBank/DDBJ databases">
        <title>Draft genome sequence of Hydrogenovibrio marinus MH-110, a model organism for aerobic H2 metabolism.</title>
        <authorList>
            <person name="Cha H.J."/>
            <person name="Jo B.H."/>
            <person name="Hwang B.H."/>
        </authorList>
    </citation>
    <scope>NUCLEOTIDE SEQUENCE [LARGE SCALE GENOMIC DNA]</scope>
    <source>
        <strain evidence="1 2">MH-110</strain>
    </source>
</reference>
<organism evidence="1 2">
    <name type="scientific">Hydrogenovibrio marinus</name>
    <dbReference type="NCBI Taxonomy" id="28885"/>
    <lineage>
        <taxon>Bacteria</taxon>
        <taxon>Pseudomonadati</taxon>
        <taxon>Pseudomonadota</taxon>
        <taxon>Gammaproteobacteria</taxon>
        <taxon>Thiotrichales</taxon>
        <taxon>Piscirickettsiaceae</taxon>
        <taxon>Hydrogenovibrio</taxon>
    </lineage>
</organism>
<dbReference type="GO" id="GO:0016740">
    <property type="term" value="F:transferase activity"/>
    <property type="evidence" value="ECO:0007669"/>
    <property type="project" value="UniProtKB-KW"/>
</dbReference>
<dbReference type="RefSeq" id="WP_029910192.1">
    <property type="nucleotide sequence ID" value="NZ_AP020335.1"/>
</dbReference>
<evidence type="ECO:0000313" key="1">
    <source>
        <dbReference type="EMBL" id="KDN95664.1"/>
    </source>
</evidence>
<proteinExistence type="predicted"/>
<dbReference type="Pfam" id="PF09424">
    <property type="entry name" value="YqeY"/>
    <property type="match status" value="1"/>
</dbReference>
<dbReference type="STRING" id="28885.EI16_05025"/>
<gene>
    <name evidence="1" type="ORF">EI16_05025</name>
</gene>
<keyword evidence="2" id="KW-1185">Reference proteome</keyword>
<keyword evidence="1" id="KW-0808">Transferase</keyword>
<dbReference type="AlphaFoldDB" id="A0A066ZTT5"/>
<dbReference type="Gene3D" id="1.10.10.410">
    <property type="match status" value="1"/>
</dbReference>
<comment type="caution">
    <text evidence="1">The sequence shown here is derived from an EMBL/GenBank/DDBJ whole genome shotgun (WGS) entry which is preliminary data.</text>
</comment>
<name>A0A066ZTT5_HYDMR</name>
<dbReference type="SUPFAM" id="SSF89095">
    <property type="entry name" value="GatB/YqeY motif"/>
    <property type="match status" value="1"/>
</dbReference>
<dbReference type="PANTHER" id="PTHR28055:SF1">
    <property type="entry name" value="ALTERED INHERITANCE OF MITOCHONDRIA PROTEIN 41, MITOCHONDRIAL"/>
    <property type="match status" value="1"/>
</dbReference>
<sequence length="150" mass="16574">MSSEIKANLTSEMKAAMKAKEKERLTVIRSMLAAIKQVEVDNQTTVDDDAEILPILDKMLKQRRDSQQQYMDAGRPELAEQEAFEMTVIQSFLPSPLTEDEISGLIDEAVAQTGAASMQDMGKVMGLLKPKMQGRADMAEVSKLIKAKLA</sequence>
<dbReference type="Gene3D" id="1.10.1510.10">
    <property type="entry name" value="Uncharacterised protein YqeY/AIM41 PF09424, N-terminal domain"/>
    <property type="match status" value="1"/>
</dbReference>
<accession>A0A066ZTT5</accession>
<dbReference type="InterPro" id="IPR003789">
    <property type="entry name" value="Asn/Gln_tRNA_amidoTrase-B-like"/>
</dbReference>
<evidence type="ECO:0000313" key="2">
    <source>
        <dbReference type="Proteomes" id="UP000027341"/>
    </source>
</evidence>
<dbReference type="InterPro" id="IPR042184">
    <property type="entry name" value="YqeY/Aim41_N"/>
</dbReference>
<dbReference type="EMBL" id="JMIU01000001">
    <property type="protein sequence ID" value="KDN95664.1"/>
    <property type="molecule type" value="Genomic_DNA"/>
</dbReference>
<dbReference type="Proteomes" id="UP000027341">
    <property type="component" value="Unassembled WGS sequence"/>
</dbReference>
<dbReference type="InterPro" id="IPR023168">
    <property type="entry name" value="GatB_Yqey_C_2"/>
</dbReference>
<dbReference type="PANTHER" id="PTHR28055">
    <property type="entry name" value="ALTERED INHERITANCE OF MITOCHONDRIA PROTEIN 41, MITOCHONDRIAL"/>
    <property type="match status" value="1"/>
</dbReference>
<dbReference type="InterPro" id="IPR019004">
    <property type="entry name" value="YqeY/Aim41"/>
</dbReference>
<protein>
    <submittedName>
        <fullName evidence="1">Glutamyl-tRNA amidotransferase</fullName>
    </submittedName>
</protein>